<dbReference type="GO" id="GO:0008270">
    <property type="term" value="F:zinc ion binding"/>
    <property type="evidence" value="ECO:0007669"/>
    <property type="project" value="InterPro"/>
</dbReference>
<evidence type="ECO:0000313" key="10">
    <source>
        <dbReference type="EMBL" id="GAQ12336.1"/>
    </source>
</evidence>
<feature type="coiled-coil region" evidence="7">
    <location>
        <begin position="40"/>
        <end position="67"/>
    </location>
</feature>
<evidence type="ECO:0000256" key="7">
    <source>
        <dbReference type="SAM" id="Coils"/>
    </source>
</evidence>
<name>A0AAN4TF03_ASPLE</name>
<evidence type="ECO:0000313" key="12">
    <source>
        <dbReference type="Proteomes" id="UP000051487"/>
    </source>
</evidence>
<dbReference type="PROSITE" id="PS50048">
    <property type="entry name" value="ZN2_CY6_FUNGAL_2"/>
    <property type="match status" value="1"/>
</dbReference>
<evidence type="ECO:0000256" key="5">
    <source>
        <dbReference type="ARBA" id="ARBA00023163"/>
    </source>
</evidence>
<dbReference type="InterPro" id="IPR036864">
    <property type="entry name" value="Zn2-C6_fun-type_DNA-bd_sf"/>
</dbReference>
<evidence type="ECO:0000256" key="8">
    <source>
        <dbReference type="SAM" id="MobiDB-lite"/>
    </source>
</evidence>
<dbReference type="PANTHER" id="PTHR47338:SF29">
    <property type="entry name" value="ZN(2)-C6 FUNGAL-TYPE DOMAIN-CONTAINING PROTEIN"/>
    <property type="match status" value="1"/>
</dbReference>
<reference evidence="10 12" key="1">
    <citation type="submission" date="2015-11" db="EMBL/GenBank/DDBJ databases">
        <title>Aspergillus lentulus strain IFM 54703T.</title>
        <authorList>
            <person name="Kusuya Y."/>
            <person name="Sakai K."/>
            <person name="Kamei K."/>
            <person name="Takahashi H."/>
            <person name="Yaguchi T."/>
        </authorList>
    </citation>
    <scope>NUCLEOTIDE SEQUENCE [LARGE SCALE GENOMIC DNA]</scope>
    <source>
        <strain evidence="10 12">IFM 54703</strain>
    </source>
</reference>
<feature type="region of interest" description="Disordered" evidence="8">
    <location>
        <begin position="90"/>
        <end position="134"/>
    </location>
</feature>
<dbReference type="GO" id="GO:0005634">
    <property type="term" value="C:nucleus"/>
    <property type="evidence" value="ECO:0007669"/>
    <property type="project" value="UniProtKB-SubCell"/>
</dbReference>
<keyword evidence="4" id="KW-0238">DNA-binding</keyword>
<dbReference type="EMBL" id="BLKI01000109">
    <property type="protein sequence ID" value="GFF93062.1"/>
    <property type="molecule type" value="Genomic_DNA"/>
</dbReference>
<comment type="caution">
    <text evidence="10">The sequence shown here is derived from an EMBL/GenBank/DDBJ whole genome shotgun (WGS) entry which is preliminary data.</text>
</comment>
<dbReference type="Gene3D" id="4.10.240.10">
    <property type="entry name" value="Zn(2)-C6 fungal-type DNA-binding domain"/>
    <property type="match status" value="1"/>
</dbReference>
<dbReference type="GO" id="GO:0003677">
    <property type="term" value="F:DNA binding"/>
    <property type="evidence" value="ECO:0007669"/>
    <property type="project" value="UniProtKB-KW"/>
</dbReference>
<evidence type="ECO:0000256" key="2">
    <source>
        <dbReference type="ARBA" id="ARBA00022723"/>
    </source>
</evidence>
<accession>A0AAN4TF03</accession>
<comment type="subcellular location">
    <subcellularLocation>
        <location evidence="1">Nucleus</location>
    </subcellularLocation>
</comment>
<gene>
    <name evidence="10" type="ORF">ALT_9657</name>
    <name evidence="11" type="ORF">IFM60648_09958</name>
</gene>
<dbReference type="SUPFAM" id="SSF57701">
    <property type="entry name" value="Zn2/Cys6 DNA-binding domain"/>
    <property type="match status" value="1"/>
</dbReference>
<evidence type="ECO:0000256" key="6">
    <source>
        <dbReference type="ARBA" id="ARBA00023242"/>
    </source>
</evidence>
<dbReference type="CDD" id="cd00067">
    <property type="entry name" value="GAL4"/>
    <property type="match status" value="1"/>
</dbReference>
<keyword evidence="5" id="KW-0804">Transcription</keyword>
<dbReference type="GO" id="GO:0000981">
    <property type="term" value="F:DNA-binding transcription factor activity, RNA polymerase II-specific"/>
    <property type="evidence" value="ECO:0007669"/>
    <property type="project" value="InterPro"/>
</dbReference>
<evidence type="ECO:0000256" key="4">
    <source>
        <dbReference type="ARBA" id="ARBA00023125"/>
    </source>
</evidence>
<dbReference type="InterPro" id="IPR050815">
    <property type="entry name" value="TF_fung"/>
</dbReference>
<keyword evidence="6" id="KW-0539">Nucleus</keyword>
<keyword evidence="7" id="KW-0175">Coiled coil</keyword>
<dbReference type="EMBL" id="BCLY01000017">
    <property type="protein sequence ID" value="GAQ12336.1"/>
    <property type="molecule type" value="Genomic_DNA"/>
</dbReference>
<evidence type="ECO:0000256" key="3">
    <source>
        <dbReference type="ARBA" id="ARBA00023015"/>
    </source>
</evidence>
<feature type="region of interest" description="Disordered" evidence="8">
    <location>
        <begin position="167"/>
        <end position="195"/>
    </location>
</feature>
<keyword evidence="2" id="KW-0479">Metal-binding</keyword>
<keyword evidence="3" id="KW-0805">Transcription regulation</keyword>
<dbReference type="PANTHER" id="PTHR47338">
    <property type="entry name" value="ZN(II)2CYS6 TRANSCRIPTION FACTOR (EUROFUNG)-RELATED"/>
    <property type="match status" value="1"/>
</dbReference>
<sequence length="344" mass="37673">MTAPSRHMACRTCRERKVRCDGGQPSCETCKRHGEKCVYVQSARQTKNDLLAKIDNLQERLARAEAKLNCSSPVSCPTSHRYGAAFVPTPSLSSIETSPPPSSHMDKPRPALSTPETPLGDGSGVDATIPSPDELAGLLSPFTSVLGPGTAEETPLSLPWSLAFPPLLDEQAMPDPGRISTDSAPVEGRPPSPSLPTLRAIRAMNGQQLQQQPRPGPPQPLDDGCAILRELIRYVSATFTNQVYIAGMTTAVAEYLAWARRTPDINYSQILEILEARLRETANLANTKHWVEFQNLQGSLGNLDAYKWKLGLLEHELQTAEADITTFFSTLYDIRSALDLQRRS</sequence>
<evidence type="ECO:0000313" key="13">
    <source>
        <dbReference type="Proteomes" id="UP000465220"/>
    </source>
</evidence>
<protein>
    <recommendedName>
        <fullName evidence="9">Zn(2)-C6 fungal-type domain-containing protein</fullName>
    </recommendedName>
</protein>
<dbReference type="AlphaFoldDB" id="A0AAN4TF03"/>
<dbReference type="SMART" id="SM00066">
    <property type="entry name" value="GAL4"/>
    <property type="match status" value="1"/>
</dbReference>
<reference evidence="11 13" key="2">
    <citation type="submission" date="2020-01" db="EMBL/GenBank/DDBJ databases">
        <title>Draft genome sequence of Aspergillus lentulus IFM 60648.</title>
        <authorList>
            <person name="Takahashi H."/>
            <person name="Yaguchi T."/>
        </authorList>
    </citation>
    <scope>NUCLEOTIDE SEQUENCE [LARGE SCALE GENOMIC DNA]</scope>
    <source>
        <strain evidence="11 13">IFM 60648</strain>
    </source>
</reference>
<proteinExistence type="predicted"/>
<keyword evidence="13" id="KW-1185">Reference proteome</keyword>
<dbReference type="InterPro" id="IPR001138">
    <property type="entry name" value="Zn2Cys6_DnaBD"/>
</dbReference>
<dbReference type="Proteomes" id="UP000051487">
    <property type="component" value="Unassembled WGS sequence"/>
</dbReference>
<dbReference type="Pfam" id="PF00172">
    <property type="entry name" value="Zn_clus"/>
    <property type="match status" value="1"/>
</dbReference>
<dbReference type="Proteomes" id="UP000465220">
    <property type="component" value="Unassembled WGS sequence"/>
</dbReference>
<evidence type="ECO:0000313" key="11">
    <source>
        <dbReference type="EMBL" id="GFF93062.1"/>
    </source>
</evidence>
<evidence type="ECO:0000256" key="1">
    <source>
        <dbReference type="ARBA" id="ARBA00004123"/>
    </source>
</evidence>
<evidence type="ECO:0000259" key="9">
    <source>
        <dbReference type="PROSITE" id="PS50048"/>
    </source>
</evidence>
<organism evidence="10 12">
    <name type="scientific">Aspergillus lentulus</name>
    <dbReference type="NCBI Taxonomy" id="293939"/>
    <lineage>
        <taxon>Eukaryota</taxon>
        <taxon>Fungi</taxon>
        <taxon>Dikarya</taxon>
        <taxon>Ascomycota</taxon>
        <taxon>Pezizomycotina</taxon>
        <taxon>Eurotiomycetes</taxon>
        <taxon>Eurotiomycetidae</taxon>
        <taxon>Eurotiales</taxon>
        <taxon>Aspergillaceae</taxon>
        <taxon>Aspergillus</taxon>
        <taxon>Aspergillus subgen. Fumigati</taxon>
    </lineage>
</organism>
<dbReference type="PROSITE" id="PS00463">
    <property type="entry name" value="ZN2_CY6_FUNGAL_1"/>
    <property type="match status" value="1"/>
</dbReference>
<feature type="domain" description="Zn(2)-C6 fungal-type" evidence="9">
    <location>
        <begin position="9"/>
        <end position="39"/>
    </location>
</feature>